<keyword evidence="3" id="KW-0547">Nucleotide-binding</keyword>
<dbReference type="EMBL" id="JBJKTR010000009">
    <property type="protein sequence ID" value="KAL3359607.1"/>
    <property type="molecule type" value="Genomic_DNA"/>
</dbReference>
<dbReference type="Gene3D" id="3.10.400.10">
    <property type="entry name" value="Sulfate adenylyltransferase"/>
    <property type="match status" value="1"/>
</dbReference>
<dbReference type="Pfam" id="PF14306">
    <property type="entry name" value="PUA_2"/>
    <property type="match status" value="1"/>
</dbReference>
<dbReference type="AlphaFoldDB" id="A0ABD2TV83"/>
<accession>A0ABD2TV83</accession>
<keyword evidence="2" id="KW-0808">Transferase</keyword>
<keyword evidence="4" id="KW-0067">ATP-binding</keyword>
<comment type="caution">
    <text evidence="6">The sequence shown here is derived from an EMBL/GenBank/DDBJ whole genome shotgun (WGS) entry which is preliminary data.</text>
</comment>
<evidence type="ECO:0000313" key="7">
    <source>
        <dbReference type="Proteomes" id="UP001627284"/>
    </source>
</evidence>
<protein>
    <recommendedName>
        <fullName evidence="5">ATP-sulfurylase PUA-like domain-containing protein</fullName>
    </recommendedName>
</protein>
<dbReference type="Proteomes" id="UP001627284">
    <property type="component" value="Unassembled WGS sequence"/>
</dbReference>
<organism evidence="6 7">
    <name type="scientific">Solanum stoloniferum</name>
    <dbReference type="NCBI Taxonomy" id="62892"/>
    <lineage>
        <taxon>Eukaryota</taxon>
        <taxon>Viridiplantae</taxon>
        <taxon>Streptophyta</taxon>
        <taxon>Embryophyta</taxon>
        <taxon>Tracheophyta</taxon>
        <taxon>Spermatophyta</taxon>
        <taxon>Magnoliopsida</taxon>
        <taxon>eudicotyledons</taxon>
        <taxon>Gunneridae</taxon>
        <taxon>Pentapetalae</taxon>
        <taxon>asterids</taxon>
        <taxon>lamiids</taxon>
        <taxon>Solanales</taxon>
        <taxon>Solanaceae</taxon>
        <taxon>Solanoideae</taxon>
        <taxon>Solaneae</taxon>
        <taxon>Solanum</taxon>
    </lineage>
</organism>
<feature type="domain" description="ATP-sulfurylase PUA-like" evidence="5">
    <location>
        <begin position="99"/>
        <end position="168"/>
    </location>
</feature>
<dbReference type="InterPro" id="IPR025980">
    <property type="entry name" value="ATP-Sase_PUA-like_dom"/>
</dbReference>
<gene>
    <name evidence="6" type="ORF">AABB24_016244</name>
</gene>
<evidence type="ECO:0000313" key="6">
    <source>
        <dbReference type="EMBL" id="KAL3359607.1"/>
    </source>
</evidence>
<evidence type="ECO:0000256" key="2">
    <source>
        <dbReference type="ARBA" id="ARBA00022679"/>
    </source>
</evidence>
<dbReference type="PANTHER" id="PTHR11055">
    <property type="entry name" value="BIFUNCTIONAL 3'-PHOSPHOADENOSINE 5'-PHOSPHOSULFATE SYNTHASE"/>
    <property type="match status" value="1"/>
</dbReference>
<comment type="pathway">
    <text evidence="1">Sulfur metabolism.</text>
</comment>
<feature type="non-terminal residue" evidence="6">
    <location>
        <position position="170"/>
    </location>
</feature>
<feature type="non-terminal residue" evidence="6">
    <location>
        <position position="1"/>
    </location>
</feature>
<keyword evidence="7" id="KW-1185">Reference proteome</keyword>
<reference evidence="6 7" key="1">
    <citation type="submission" date="2024-05" db="EMBL/GenBank/DDBJ databases">
        <title>De novo assembly of an allotetraploid wild potato.</title>
        <authorList>
            <person name="Hosaka A.J."/>
        </authorList>
    </citation>
    <scope>NUCLEOTIDE SEQUENCE [LARGE SCALE GENOMIC DNA]</scope>
    <source>
        <tissue evidence="6">Young leaves</tissue>
    </source>
</reference>
<proteinExistence type="predicted"/>
<evidence type="ECO:0000259" key="5">
    <source>
        <dbReference type="Pfam" id="PF14306"/>
    </source>
</evidence>
<dbReference type="SUPFAM" id="SSF88697">
    <property type="entry name" value="PUA domain-like"/>
    <property type="match status" value="1"/>
</dbReference>
<dbReference type="GO" id="GO:0016740">
    <property type="term" value="F:transferase activity"/>
    <property type="evidence" value="ECO:0007669"/>
    <property type="project" value="UniProtKB-KW"/>
</dbReference>
<dbReference type="InterPro" id="IPR015947">
    <property type="entry name" value="PUA-like_sf"/>
</dbReference>
<evidence type="ECO:0000256" key="4">
    <source>
        <dbReference type="ARBA" id="ARBA00022840"/>
    </source>
</evidence>
<evidence type="ECO:0000256" key="3">
    <source>
        <dbReference type="ARBA" id="ARBA00022741"/>
    </source>
</evidence>
<dbReference type="PANTHER" id="PTHR11055:SF41">
    <property type="entry name" value="SULFATE ADENYLYLTRANSFERASE"/>
    <property type="match status" value="1"/>
</dbReference>
<dbReference type="GO" id="GO:0005524">
    <property type="term" value="F:ATP binding"/>
    <property type="evidence" value="ECO:0007669"/>
    <property type="project" value="UniProtKB-KW"/>
</dbReference>
<name>A0ABD2TV83_9SOLN</name>
<evidence type="ECO:0000256" key="1">
    <source>
        <dbReference type="ARBA" id="ARBA00004678"/>
    </source>
</evidence>
<sequence length="170" mass="19286">KHKSVQNSLRPHQLSIISTPLKPNFFSTPPRETRKPLCISLMATMASLFLKTPGPSQSLPKTHKTHFVLPQNLPLSWRSKYRAEPPAVAAAVRIRCGLIDPDGGKLVELIVEEPQRDLKRRQALSLPQIKLSKIDIQWVHVLSEGWASPLKGFMRESEFLQTLHFNSLRL</sequence>